<dbReference type="GO" id="GO:0016616">
    <property type="term" value="F:oxidoreductase activity, acting on the CH-OH group of donors, NAD or NADP as acceptor"/>
    <property type="evidence" value="ECO:0007669"/>
    <property type="project" value="TreeGrafter"/>
</dbReference>
<evidence type="ECO:0000313" key="4">
    <source>
        <dbReference type="EMBL" id="KAF7555556.1"/>
    </source>
</evidence>
<dbReference type="InterPro" id="IPR036291">
    <property type="entry name" value="NAD(P)-bd_dom_sf"/>
</dbReference>
<evidence type="ECO:0000256" key="2">
    <source>
        <dbReference type="ARBA" id="ARBA00023445"/>
    </source>
</evidence>
<keyword evidence="1" id="KW-0560">Oxidoreductase</keyword>
<gene>
    <name evidence="4" type="ORF">G7Z17_g2063</name>
</gene>
<dbReference type="Gene3D" id="3.40.50.720">
    <property type="entry name" value="NAD(P)-binding Rossmann-like Domain"/>
    <property type="match status" value="1"/>
</dbReference>
<dbReference type="PANTHER" id="PTHR10366:SF564">
    <property type="entry name" value="STEROL-4-ALPHA-CARBOXYLATE 3-DEHYDROGENASE, DECARBOXYLATING"/>
    <property type="match status" value="1"/>
</dbReference>
<evidence type="ECO:0000313" key="5">
    <source>
        <dbReference type="Proteomes" id="UP000722485"/>
    </source>
</evidence>
<name>A0A9P5HLJ7_9HYPO</name>
<reference evidence="4" key="1">
    <citation type="submission" date="2020-03" db="EMBL/GenBank/DDBJ databases">
        <title>Draft Genome Sequence of Cylindrodendrum hubeiense.</title>
        <authorList>
            <person name="Buettner E."/>
            <person name="Kellner H."/>
        </authorList>
    </citation>
    <scope>NUCLEOTIDE SEQUENCE</scope>
    <source>
        <strain evidence="4">IHI 201604</strain>
    </source>
</reference>
<evidence type="ECO:0000259" key="3">
    <source>
        <dbReference type="Pfam" id="PF01370"/>
    </source>
</evidence>
<dbReference type="SUPFAM" id="SSF51735">
    <property type="entry name" value="NAD(P)-binding Rossmann-fold domains"/>
    <property type="match status" value="1"/>
</dbReference>
<dbReference type="EMBL" id="JAANBB010000019">
    <property type="protein sequence ID" value="KAF7555556.1"/>
    <property type="molecule type" value="Genomic_DNA"/>
</dbReference>
<dbReference type="Pfam" id="PF01370">
    <property type="entry name" value="Epimerase"/>
    <property type="match status" value="1"/>
</dbReference>
<keyword evidence="5" id="KW-1185">Reference proteome</keyword>
<protein>
    <recommendedName>
        <fullName evidence="3">NAD-dependent epimerase/dehydratase domain-containing protein</fullName>
    </recommendedName>
</protein>
<dbReference type="OrthoDB" id="2735536at2759"/>
<dbReference type="InterPro" id="IPR001509">
    <property type="entry name" value="Epimerase_deHydtase"/>
</dbReference>
<dbReference type="AlphaFoldDB" id="A0A9P5HLJ7"/>
<dbReference type="InterPro" id="IPR050425">
    <property type="entry name" value="NAD(P)_dehydrat-like"/>
</dbReference>
<evidence type="ECO:0000256" key="1">
    <source>
        <dbReference type="ARBA" id="ARBA00023002"/>
    </source>
</evidence>
<dbReference type="Proteomes" id="UP000722485">
    <property type="component" value="Unassembled WGS sequence"/>
</dbReference>
<feature type="domain" description="NAD-dependent epimerase/dehydratase" evidence="3">
    <location>
        <begin position="6"/>
        <end position="265"/>
    </location>
</feature>
<organism evidence="4 5">
    <name type="scientific">Cylindrodendrum hubeiense</name>
    <dbReference type="NCBI Taxonomy" id="595255"/>
    <lineage>
        <taxon>Eukaryota</taxon>
        <taxon>Fungi</taxon>
        <taxon>Dikarya</taxon>
        <taxon>Ascomycota</taxon>
        <taxon>Pezizomycotina</taxon>
        <taxon>Sordariomycetes</taxon>
        <taxon>Hypocreomycetidae</taxon>
        <taxon>Hypocreales</taxon>
        <taxon>Nectriaceae</taxon>
        <taxon>Cylindrodendrum</taxon>
    </lineage>
</organism>
<accession>A0A9P5HLJ7</accession>
<comment type="similarity">
    <text evidence="2">Belongs to the NAD(P)-dependent epimerase/dehydratase family. Dihydroflavonol-4-reductase subfamily.</text>
</comment>
<proteinExistence type="inferred from homology"/>
<dbReference type="PANTHER" id="PTHR10366">
    <property type="entry name" value="NAD DEPENDENT EPIMERASE/DEHYDRATASE"/>
    <property type="match status" value="1"/>
</dbReference>
<sequence length="350" mass="37602">MAGELVLLTGGTGFLGSTILVDLLKSGYRVRVAARSQAKIDGVRAAPSISAINPPTTQLMFVIIPDMTAIGAYDDAVQGVDFIIHAAAPLHSGDEASAPRKEQLEDAFVTASVNGNLGILKSANEKTKTVKRIVMTSSTVAIAPTEVYIMDTKEREVVRGPESRVAVLVPPYDSEFHAYCAGKAASLEASEIFVRDNAPSFDLISIMPSWIFGKDELITNTGDMRTSSTNTLISGLLTGNPGIPSIGNAILCGDVARAHVKALDLNIEGNQSFVLNTEAIWEDTVPIVKKYFPDAFESGIFREGFHQPTISLKWDSSKAQEVLGIDIAPYDMIVKEVIGQYLELAKGENK</sequence>
<comment type="caution">
    <text evidence="4">The sequence shown here is derived from an EMBL/GenBank/DDBJ whole genome shotgun (WGS) entry which is preliminary data.</text>
</comment>